<keyword evidence="2" id="KW-1185">Reference proteome</keyword>
<dbReference type="EMBL" id="BGZK01001157">
    <property type="protein sequence ID" value="GBP72795.1"/>
    <property type="molecule type" value="Genomic_DNA"/>
</dbReference>
<evidence type="ECO:0000313" key="2">
    <source>
        <dbReference type="Proteomes" id="UP000299102"/>
    </source>
</evidence>
<proteinExistence type="predicted"/>
<reference evidence="1 2" key="1">
    <citation type="journal article" date="2019" name="Commun. Biol.">
        <title>The bagworm genome reveals a unique fibroin gene that provides high tensile strength.</title>
        <authorList>
            <person name="Kono N."/>
            <person name="Nakamura H."/>
            <person name="Ohtoshi R."/>
            <person name="Tomita M."/>
            <person name="Numata K."/>
            <person name="Arakawa K."/>
        </authorList>
    </citation>
    <scope>NUCLEOTIDE SEQUENCE [LARGE SCALE GENOMIC DNA]</scope>
</reference>
<protein>
    <submittedName>
        <fullName evidence="1">Uncharacterized protein</fullName>
    </submittedName>
</protein>
<gene>
    <name evidence="1" type="ORF">EVAR_40296_1</name>
</gene>
<dbReference type="Proteomes" id="UP000299102">
    <property type="component" value="Unassembled WGS sequence"/>
</dbReference>
<comment type="caution">
    <text evidence="1">The sequence shown here is derived from an EMBL/GenBank/DDBJ whole genome shotgun (WGS) entry which is preliminary data.</text>
</comment>
<accession>A0A4C1YEP0</accession>
<sequence length="240" mass="27596">SRKHPCKKVTSGDVIPKAVDDPFVLWSSDSSFHAASTCINLDFSRGPFRGKSGRRTIKVSPTNPEEIFRKRDWINDHNIDKFVEPNTRHLLHLIRDLLEFPFQKLLKTETAIINRHLNRDLATSGSRKLGKTFAGTWNLLPAIAREQDSASNVQIDKFVGTRNYNVRADFQNFPLSNHEKLRKLTECQGRAEICQICVKPHHWAGRARYHSVWALELQPHIDFDPATSDPDTNRRKQHSI</sequence>
<feature type="non-terminal residue" evidence="1">
    <location>
        <position position="1"/>
    </location>
</feature>
<organism evidence="1 2">
    <name type="scientific">Eumeta variegata</name>
    <name type="common">Bagworm moth</name>
    <name type="synonym">Eumeta japonica</name>
    <dbReference type="NCBI Taxonomy" id="151549"/>
    <lineage>
        <taxon>Eukaryota</taxon>
        <taxon>Metazoa</taxon>
        <taxon>Ecdysozoa</taxon>
        <taxon>Arthropoda</taxon>
        <taxon>Hexapoda</taxon>
        <taxon>Insecta</taxon>
        <taxon>Pterygota</taxon>
        <taxon>Neoptera</taxon>
        <taxon>Endopterygota</taxon>
        <taxon>Lepidoptera</taxon>
        <taxon>Glossata</taxon>
        <taxon>Ditrysia</taxon>
        <taxon>Tineoidea</taxon>
        <taxon>Psychidae</taxon>
        <taxon>Oiketicinae</taxon>
        <taxon>Eumeta</taxon>
    </lineage>
</organism>
<dbReference type="AlphaFoldDB" id="A0A4C1YEP0"/>
<name>A0A4C1YEP0_EUMVA</name>
<evidence type="ECO:0000313" key="1">
    <source>
        <dbReference type="EMBL" id="GBP72795.1"/>
    </source>
</evidence>